<feature type="region of interest" description="Disordered" evidence="1">
    <location>
        <begin position="386"/>
        <end position="484"/>
    </location>
</feature>
<feature type="compositionally biased region" description="Polar residues" evidence="1">
    <location>
        <begin position="675"/>
        <end position="705"/>
    </location>
</feature>
<reference evidence="3 4" key="1">
    <citation type="journal article" date="2023" name="BMC Biol.">
        <title>The compact genome of the sponge Oopsacas minuta (Hexactinellida) is lacking key metazoan core genes.</title>
        <authorList>
            <person name="Santini S."/>
            <person name="Schenkelaars Q."/>
            <person name="Jourda C."/>
            <person name="Duchesne M."/>
            <person name="Belahbib H."/>
            <person name="Rocher C."/>
            <person name="Selva M."/>
            <person name="Riesgo A."/>
            <person name="Vervoort M."/>
            <person name="Leys S.P."/>
            <person name="Kodjabachian L."/>
            <person name="Le Bivic A."/>
            <person name="Borchiellini C."/>
            <person name="Claverie J.M."/>
            <person name="Renard E."/>
        </authorList>
    </citation>
    <scope>NUCLEOTIDE SEQUENCE [LARGE SCALE GENOMIC DNA]</scope>
    <source>
        <strain evidence="3">SPO-2</strain>
    </source>
</reference>
<dbReference type="InterPro" id="IPR013761">
    <property type="entry name" value="SAM/pointed_sf"/>
</dbReference>
<dbReference type="InterPro" id="IPR001660">
    <property type="entry name" value="SAM"/>
</dbReference>
<dbReference type="Proteomes" id="UP001165289">
    <property type="component" value="Unassembled WGS sequence"/>
</dbReference>
<name>A0AAV7KDH1_9METZ</name>
<evidence type="ECO:0000313" key="4">
    <source>
        <dbReference type="Proteomes" id="UP001165289"/>
    </source>
</evidence>
<dbReference type="SMART" id="SM00454">
    <property type="entry name" value="SAM"/>
    <property type="match status" value="2"/>
</dbReference>
<feature type="region of interest" description="Disordered" evidence="1">
    <location>
        <begin position="205"/>
        <end position="268"/>
    </location>
</feature>
<gene>
    <name evidence="3" type="ORF">LOD99_14777</name>
</gene>
<dbReference type="Gene3D" id="1.10.150.50">
    <property type="entry name" value="Transcription Factor, Ets-1"/>
    <property type="match status" value="2"/>
</dbReference>
<feature type="compositionally biased region" description="Polar residues" evidence="1">
    <location>
        <begin position="596"/>
        <end position="608"/>
    </location>
</feature>
<feature type="domain" description="SAM" evidence="2">
    <location>
        <begin position="20"/>
        <end position="84"/>
    </location>
</feature>
<dbReference type="PROSITE" id="PS50105">
    <property type="entry name" value="SAM_DOMAIN"/>
    <property type="match status" value="2"/>
</dbReference>
<dbReference type="SUPFAM" id="SSF47769">
    <property type="entry name" value="SAM/Pointed domain"/>
    <property type="match status" value="2"/>
</dbReference>
<feature type="compositionally biased region" description="Polar residues" evidence="1">
    <location>
        <begin position="215"/>
        <end position="256"/>
    </location>
</feature>
<dbReference type="AlphaFoldDB" id="A0AAV7KDH1"/>
<organism evidence="3 4">
    <name type="scientific">Oopsacas minuta</name>
    <dbReference type="NCBI Taxonomy" id="111878"/>
    <lineage>
        <taxon>Eukaryota</taxon>
        <taxon>Metazoa</taxon>
        <taxon>Porifera</taxon>
        <taxon>Hexactinellida</taxon>
        <taxon>Hexasterophora</taxon>
        <taxon>Lyssacinosida</taxon>
        <taxon>Leucopsacidae</taxon>
        <taxon>Oopsacas</taxon>
    </lineage>
</organism>
<feature type="domain" description="SAM" evidence="2">
    <location>
        <begin position="911"/>
        <end position="956"/>
    </location>
</feature>
<dbReference type="Pfam" id="PF26285">
    <property type="entry name" value="SASH1_Homeodomain"/>
    <property type="match status" value="1"/>
</dbReference>
<sequence>MTTNEDIQDQKINRILADNCGYESVNEWILGMGLGQYYDLFIENGYDSFRICSEIQKIDIETIGIRNQFHASILIKGVAKMNNPKSQSVYHRLSVCTPDDNENKSIASELNITPPTQTEHKLTNGCDPSKLTEDFYKKKPSLLEKRSVRTLLVQLKIDLSEPIYEENSRSLDGLAEQISQQLTMEELSVYDILCLLRRMAVDNNSPRPNKLPIQLPNNVIPNGDPTSVSSPGENVFSSPDSFTPLSPDPVTTNIQSKPPKPPRLFTNPEDKSLIPLANGESSLPISNSISSNSVSVTDVAAGCPYDILRADSVEPQIVSTSNVKSPAKKTTTKHEDPLTPPPPPPPASNAVIEEALYIELDGSIITENNIGSTPKVKQFTNNIFKKSKSHPKKVQDDQNLFKKPPNQPPPPPPASSTQETDPLSKVKTSKAYKRDTKDDTDINGSTTVNEAKSKKQSGFFKKSTKPKTDSKGRHKKSKDESDLISNMRVVEEVGSLKRLSKNLSKSSDNLLAPTISEDLNCSEEDNNWSGKQIKQQGFARFSPEATSEFQRKLLSSSDHQFTKIIQVDVDESSNPMRSLPPNPIPRRRNSPDEIFTQPSNDIPKTQQPIEVHTLPRNQGSENKAQPPKKPKRNISADILYDNVEQAIPNPVPRVRKLDSPPLTKKFDLPPITFPQRASSISSRPQMKISNDMKQPQAGKDTSSIARNKPEVPKGKKPILKSKPVLDGSQIKREKVSREPQPRDNQLKQENVITRMTSPLTAPPLPTTKRPATPSNSNQPPETPPIHSIPSMKPIAHVRPTKPPIITRPSATSSNPIAEPRNIDNWKKIEDKITSILIEEDFLDYLVTHYTGENGESDITPGLVCRLANETSFAIHHIASALDNIRIQRLTELGRNAIPISLAEFDEIETPTHIDNISTWLTSIGLPNYIEVFYENIKEAKEIKNLDADDLSEFCVSTKHRGCLLHAIDLLQ</sequence>
<dbReference type="InterPro" id="IPR058666">
    <property type="entry name" value="SASH1/NUB1_homeodomain"/>
</dbReference>
<feature type="region of interest" description="Disordered" evidence="1">
    <location>
        <begin position="318"/>
        <end position="349"/>
    </location>
</feature>
<proteinExistence type="predicted"/>
<dbReference type="PANTHER" id="PTHR12301:SF8">
    <property type="entry name" value="STERILE ALPHA MOTIF DOMAIN-CONTAINING PROTEIN 5"/>
    <property type="match status" value="1"/>
</dbReference>
<dbReference type="PANTHER" id="PTHR12301">
    <property type="entry name" value="SAM-DOMAIN, SH3 AND NUCLEAR LOCALIZATION SIGNALS PROTEIN RELATED"/>
    <property type="match status" value="1"/>
</dbReference>
<evidence type="ECO:0000259" key="2">
    <source>
        <dbReference type="PROSITE" id="PS50105"/>
    </source>
</evidence>
<dbReference type="EMBL" id="JAKMXF010000066">
    <property type="protein sequence ID" value="KAI6659101.1"/>
    <property type="molecule type" value="Genomic_DNA"/>
</dbReference>
<dbReference type="InterPro" id="IPR051725">
    <property type="entry name" value="SAM-SH3_domain_protein"/>
</dbReference>
<feature type="region of interest" description="Disordered" evidence="1">
    <location>
        <begin position="566"/>
        <end position="799"/>
    </location>
</feature>
<feature type="compositionally biased region" description="Basic and acidic residues" evidence="1">
    <location>
        <begin position="729"/>
        <end position="746"/>
    </location>
</feature>
<evidence type="ECO:0000313" key="3">
    <source>
        <dbReference type="EMBL" id="KAI6659101.1"/>
    </source>
</evidence>
<feature type="compositionally biased region" description="Pro residues" evidence="1">
    <location>
        <begin position="338"/>
        <end position="347"/>
    </location>
</feature>
<protein>
    <submittedName>
        <fullName evidence="3">Sterile alpha motif domain-containing protein 5-like</fullName>
    </submittedName>
</protein>
<keyword evidence="4" id="KW-1185">Reference proteome</keyword>
<feature type="compositionally biased region" description="Pro residues" evidence="1">
    <location>
        <begin position="405"/>
        <end position="414"/>
    </location>
</feature>
<dbReference type="Pfam" id="PF00536">
    <property type="entry name" value="SAM_1"/>
    <property type="match status" value="2"/>
</dbReference>
<feature type="compositionally biased region" description="Basic and acidic residues" evidence="1">
    <location>
        <begin position="466"/>
        <end position="481"/>
    </location>
</feature>
<evidence type="ECO:0000256" key="1">
    <source>
        <dbReference type="SAM" id="MobiDB-lite"/>
    </source>
</evidence>
<comment type="caution">
    <text evidence="3">The sequence shown here is derived from an EMBL/GenBank/DDBJ whole genome shotgun (WGS) entry which is preliminary data.</text>
</comment>
<accession>A0AAV7KDH1</accession>